<protein>
    <submittedName>
        <fullName evidence="2">Uncharacterized protein</fullName>
    </submittedName>
</protein>
<name>A0A9Q9EGC8_9PEZI</name>
<dbReference type="EMBL" id="CP099419">
    <property type="protein sequence ID" value="USW49845.1"/>
    <property type="molecule type" value="Genomic_DNA"/>
</dbReference>
<accession>A0A9Q9EGC8</accession>
<gene>
    <name evidence="2" type="ORF">Slin15195_G031640</name>
</gene>
<feature type="compositionally biased region" description="Polar residues" evidence="1">
    <location>
        <begin position="1"/>
        <end position="10"/>
    </location>
</feature>
<evidence type="ECO:0000256" key="1">
    <source>
        <dbReference type="SAM" id="MobiDB-lite"/>
    </source>
</evidence>
<proteinExistence type="predicted"/>
<feature type="region of interest" description="Disordered" evidence="1">
    <location>
        <begin position="1"/>
        <end position="109"/>
    </location>
</feature>
<evidence type="ECO:0000313" key="3">
    <source>
        <dbReference type="Proteomes" id="UP001056384"/>
    </source>
</evidence>
<dbReference type="AlphaFoldDB" id="A0A9Q9EGC8"/>
<dbReference type="Proteomes" id="UP001056384">
    <property type="component" value="Chromosome 2"/>
</dbReference>
<evidence type="ECO:0000313" key="2">
    <source>
        <dbReference type="EMBL" id="USW49845.1"/>
    </source>
</evidence>
<organism evidence="2 3">
    <name type="scientific">Septoria linicola</name>
    <dbReference type="NCBI Taxonomy" id="215465"/>
    <lineage>
        <taxon>Eukaryota</taxon>
        <taxon>Fungi</taxon>
        <taxon>Dikarya</taxon>
        <taxon>Ascomycota</taxon>
        <taxon>Pezizomycotina</taxon>
        <taxon>Dothideomycetes</taxon>
        <taxon>Dothideomycetidae</taxon>
        <taxon>Mycosphaerellales</taxon>
        <taxon>Mycosphaerellaceae</taxon>
        <taxon>Septoria</taxon>
    </lineage>
</organism>
<reference evidence="2" key="1">
    <citation type="submission" date="2022-06" db="EMBL/GenBank/DDBJ databases">
        <title>Complete genome sequences of two strains of the flax pathogen Septoria linicola.</title>
        <authorList>
            <person name="Lapalu N."/>
            <person name="Simon A."/>
            <person name="Demenou B."/>
            <person name="Paumier D."/>
            <person name="Guillot M.-P."/>
            <person name="Gout L."/>
            <person name="Valade R."/>
        </authorList>
    </citation>
    <scope>NUCLEOTIDE SEQUENCE</scope>
    <source>
        <strain evidence="2">SE15195</strain>
    </source>
</reference>
<feature type="compositionally biased region" description="Acidic residues" evidence="1">
    <location>
        <begin position="100"/>
        <end position="109"/>
    </location>
</feature>
<sequence>MSTGNPNYNVGGTAKDGGVSTADTVLDGGSDGGNRLSDETYVPSSGASGGSGFQTRSKTSESNTKTNEAHVGNPNRNVGGTAQDGGVSTADTVADGGPDAAEEDGDFKP</sequence>
<keyword evidence="3" id="KW-1185">Reference proteome</keyword>
<feature type="compositionally biased region" description="Polar residues" evidence="1">
    <location>
        <begin position="53"/>
        <end position="66"/>
    </location>
</feature>